<evidence type="ECO:0000313" key="2">
    <source>
        <dbReference type="Proteomes" id="UP001320898"/>
    </source>
</evidence>
<dbReference type="CDD" id="cd16018">
    <property type="entry name" value="Enpp"/>
    <property type="match status" value="1"/>
</dbReference>
<dbReference type="RefSeq" id="WP_261617707.1">
    <property type="nucleotide sequence ID" value="NZ_JALIDZ010000010.1"/>
</dbReference>
<dbReference type="GO" id="GO:0016787">
    <property type="term" value="F:hydrolase activity"/>
    <property type="evidence" value="ECO:0007669"/>
    <property type="project" value="UniProtKB-ARBA"/>
</dbReference>
<dbReference type="SUPFAM" id="SSF53649">
    <property type="entry name" value="Alkaline phosphatase-like"/>
    <property type="match status" value="1"/>
</dbReference>
<protein>
    <submittedName>
        <fullName evidence="1">Alkaline phosphatase family protein</fullName>
    </submittedName>
</protein>
<organism evidence="1 2">
    <name type="scientific">Microbaculum marinisediminis</name>
    <dbReference type="NCBI Taxonomy" id="2931392"/>
    <lineage>
        <taxon>Bacteria</taxon>
        <taxon>Pseudomonadati</taxon>
        <taxon>Pseudomonadota</taxon>
        <taxon>Alphaproteobacteria</taxon>
        <taxon>Hyphomicrobiales</taxon>
        <taxon>Tepidamorphaceae</taxon>
        <taxon>Microbaculum</taxon>
    </lineage>
</organism>
<keyword evidence="2" id="KW-1185">Reference proteome</keyword>
<dbReference type="PANTHER" id="PTHR10151">
    <property type="entry name" value="ECTONUCLEOTIDE PYROPHOSPHATASE/PHOSPHODIESTERASE"/>
    <property type="match status" value="1"/>
</dbReference>
<dbReference type="AlphaFoldDB" id="A0AAW5R401"/>
<dbReference type="Proteomes" id="UP001320898">
    <property type="component" value="Unassembled WGS sequence"/>
</dbReference>
<dbReference type="PANTHER" id="PTHR10151:SF120">
    <property type="entry name" value="BIS(5'-ADENOSYL)-TRIPHOSPHATASE"/>
    <property type="match status" value="1"/>
</dbReference>
<proteinExistence type="predicted"/>
<evidence type="ECO:0000313" key="1">
    <source>
        <dbReference type="EMBL" id="MCT8974125.1"/>
    </source>
</evidence>
<sequence length="460" mass="50795">MKSTLVVLVVGLTPSLIGKHTPNLKRLAASGGMRPLTTVLPAVTCTAQSTLLTGLMPSGHGAVANGWYFRDLSEVWLWRQSNRLIGGEKIWEAGRKRDAAFTCAKMFWWYNMYSSADWSATPRPIYCADGRKIPDHYAHPSQLRDELDAKLGRFPLFKFWGPATDITSSKWIAGSTEHVMATRDPTLTLSYLPHLDYDIQRYGPDLSHPAVQTSLEEVDAVVGGLIAAAERDGRSVIVVSEYGITPVSDAIHINRAFRQAGLLAVRDELGHELLDAGASRAFAVSDHQVAHVYVRDPADTSSVKSLLESLDGVEVVLDADGKRENGLDHERSGELVAVSRADRWFSYYYWLDDDHAPDFARLVEIHRKPGYDPVELFVDPAIRHPKLAVGWRLAKRAIGMRSLLDVISLKDVKLVKGSHGRLTEDPNDGPLVMSSRGDLLPEGAVAATDFKELVLEHVFG</sequence>
<dbReference type="EMBL" id="JALIDZ010000010">
    <property type="protein sequence ID" value="MCT8974125.1"/>
    <property type="molecule type" value="Genomic_DNA"/>
</dbReference>
<dbReference type="InterPro" id="IPR002591">
    <property type="entry name" value="Phosphodiest/P_Trfase"/>
</dbReference>
<dbReference type="Pfam" id="PF01663">
    <property type="entry name" value="Phosphodiest"/>
    <property type="match status" value="1"/>
</dbReference>
<name>A0AAW5R401_9HYPH</name>
<dbReference type="Gene3D" id="3.40.720.10">
    <property type="entry name" value="Alkaline Phosphatase, subunit A"/>
    <property type="match status" value="1"/>
</dbReference>
<gene>
    <name evidence="1" type="ORF">MUB46_19850</name>
</gene>
<accession>A0AAW5R401</accession>
<reference evidence="1 2" key="1">
    <citation type="submission" date="2022-04" db="EMBL/GenBank/DDBJ databases">
        <authorList>
            <person name="Ye Y.-Q."/>
            <person name="Du Z.-J."/>
        </authorList>
    </citation>
    <scope>NUCLEOTIDE SEQUENCE [LARGE SCALE GENOMIC DNA]</scope>
    <source>
        <strain evidence="1 2">A6E488</strain>
    </source>
</reference>
<dbReference type="InterPro" id="IPR017850">
    <property type="entry name" value="Alkaline_phosphatase_core_sf"/>
</dbReference>
<comment type="caution">
    <text evidence="1">The sequence shown here is derived from an EMBL/GenBank/DDBJ whole genome shotgun (WGS) entry which is preliminary data.</text>
</comment>